<accession>A0ABW3K1S4</accession>
<dbReference type="EC" id="3.-.-.-" evidence="3"/>
<protein>
    <submittedName>
        <fullName evidence="3">Serine hydrolase domain-containing protein</fullName>
        <ecNumber evidence="3">3.-.-.-</ecNumber>
    </submittedName>
</protein>
<reference evidence="4" key="1">
    <citation type="journal article" date="2019" name="Int. J. Syst. Evol. Microbiol.">
        <title>The Global Catalogue of Microorganisms (GCM) 10K type strain sequencing project: providing services to taxonomists for standard genome sequencing and annotation.</title>
        <authorList>
            <consortium name="The Broad Institute Genomics Platform"/>
            <consortium name="The Broad Institute Genome Sequencing Center for Infectious Disease"/>
            <person name="Wu L."/>
            <person name="Ma J."/>
        </authorList>
    </citation>
    <scope>NUCLEOTIDE SEQUENCE [LARGE SCALE GENOMIC DNA]</scope>
    <source>
        <strain evidence="4">CCUG 58938</strain>
    </source>
</reference>
<keyword evidence="4" id="KW-1185">Reference proteome</keyword>
<comment type="caution">
    <text evidence="3">The sequence shown here is derived from an EMBL/GenBank/DDBJ whole genome shotgun (WGS) entry which is preliminary data.</text>
</comment>
<name>A0ABW3K1S4_9BACT</name>
<gene>
    <name evidence="3" type="ORF">ACFQ21_10650</name>
</gene>
<feature type="domain" description="Beta-lactamase-related" evidence="2">
    <location>
        <begin position="44"/>
        <end position="401"/>
    </location>
</feature>
<dbReference type="Proteomes" id="UP001597112">
    <property type="component" value="Unassembled WGS sequence"/>
</dbReference>
<organism evidence="3 4">
    <name type="scientific">Ohtaekwangia kribbensis</name>
    <dbReference type="NCBI Taxonomy" id="688913"/>
    <lineage>
        <taxon>Bacteria</taxon>
        <taxon>Pseudomonadati</taxon>
        <taxon>Bacteroidota</taxon>
        <taxon>Cytophagia</taxon>
        <taxon>Cytophagales</taxon>
        <taxon>Fulvivirgaceae</taxon>
        <taxon>Ohtaekwangia</taxon>
    </lineage>
</organism>
<dbReference type="SUPFAM" id="SSF56601">
    <property type="entry name" value="beta-lactamase/transpeptidase-like"/>
    <property type="match status" value="1"/>
</dbReference>
<dbReference type="PANTHER" id="PTHR43283:SF3">
    <property type="entry name" value="BETA-LACTAMASE FAMILY PROTEIN (AFU_ORTHOLOGUE AFUA_5G07500)"/>
    <property type="match status" value="1"/>
</dbReference>
<feature type="signal peptide" evidence="1">
    <location>
        <begin position="1"/>
        <end position="20"/>
    </location>
</feature>
<keyword evidence="3" id="KW-0378">Hydrolase</keyword>
<evidence type="ECO:0000313" key="4">
    <source>
        <dbReference type="Proteomes" id="UP001597112"/>
    </source>
</evidence>
<dbReference type="InterPro" id="IPR050789">
    <property type="entry name" value="Diverse_Enzym_Activities"/>
</dbReference>
<dbReference type="InterPro" id="IPR001466">
    <property type="entry name" value="Beta-lactam-related"/>
</dbReference>
<dbReference type="InterPro" id="IPR012338">
    <property type="entry name" value="Beta-lactam/transpept-like"/>
</dbReference>
<dbReference type="EMBL" id="JBHTKA010000003">
    <property type="protein sequence ID" value="MFD0999771.1"/>
    <property type="molecule type" value="Genomic_DNA"/>
</dbReference>
<evidence type="ECO:0000256" key="1">
    <source>
        <dbReference type="SAM" id="SignalP"/>
    </source>
</evidence>
<dbReference type="Gene3D" id="3.40.710.10">
    <property type="entry name" value="DD-peptidase/beta-lactamase superfamily"/>
    <property type="match status" value="1"/>
</dbReference>
<dbReference type="PANTHER" id="PTHR43283">
    <property type="entry name" value="BETA-LACTAMASE-RELATED"/>
    <property type="match status" value="1"/>
</dbReference>
<evidence type="ECO:0000259" key="2">
    <source>
        <dbReference type="Pfam" id="PF00144"/>
    </source>
</evidence>
<dbReference type="RefSeq" id="WP_377578767.1">
    <property type="nucleotide sequence ID" value="NZ_JBHTKA010000003.1"/>
</dbReference>
<feature type="chain" id="PRO_5045615081" evidence="1">
    <location>
        <begin position="21"/>
        <end position="421"/>
    </location>
</feature>
<dbReference type="Pfam" id="PF00144">
    <property type="entry name" value="Beta-lactamase"/>
    <property type="match status" value="1"/>
</dbReference>
<sequence length="421" mass="46921">MRNTFLAGILFCFISSSAVSQLKTLTPVSKPEEVGFATDRLSRIDKVVNEYVTNQSIPGAVVLIVRNGKIVYHKAYGYSDVETKTPLKKDNIFRIASQSKAVTALAALILFEEGKFLLDDPVSKYIPEFKNPTVLKTFNPKDSSYTTEPAKSEVTIRQLFTHSSGIDYAAIGSSEFRAIYAKAGVPSGIGNNNAILGEKMRILGKLPLRHNPGEKWTYGLNNDLLGYLVEVWSGMPFDEFLKKRVFDPLGMKDTYFYLPKEKHSRLVTLYTDKDGKIVKPQAKAYDNVDPDYPNTAGTYFSGGAGLSSTVEDYAKFLQMFLNNGQYNGVRILSRKTIELMLTDQHINGSHVGLGFGLETVENDYQSIVSLGSFSWGGAFNTHYWADPKEKLIGLIFTNVYNSAHWAIGDKFKTLTYQSFAD</sequence>
<dbReference type="GO" id="GO:0016787">
    <property type="term" value="F:hydrolase activity"/>
    <property type="evidence" value="ECO:0007669"/>
    <property type="project" value="UniProtKB-KW"/>
</dbReference>
<evidence type="ECO:0000313" key="3">
    <source>
        <dbReference type="EMBL" id="MFD0999771.1"/>
    </source>
</evidence>
<keyword evidence="1" id="KW-0732">Signal</keyword>
<proteinExistence type="predicted"/>